<evidence type="ECO:0000256" key="1">
    <source>
        <dbReference type="SAM" id="MobiDB-lite"/>
    </source>
</evidence>
<protein>
    <submittedName>
        <fullName evidence="2">Uncharacterized protein</fullName>
    </submittedName>
</protein>
<feature type="region of interest" description="Disordered" evidence="1">
    <location>
        <begin position="44"/>
        <end position="102"/>
    </location>
</feature>
<organism evidence="2">
    <name type="scientific">bioreactor metagenome</name>
    <dbReference type="NCBI Taxonomy" id="1076179"/>
    <lineage>
        <taxon>unclassified sequences</taxon>
        <taxon>metagenomes</taxon>
        <taxon>ecological metagenomes</taxon>
    </lineage>
</organism>
<comment type="caution">
    <text evidence="2">The sequence shown here is derived from an EMBL/GenBank/DDBJ whole genome shotgun (WGS) entry which is preliminary data.</text>
</comment>
<dbReference type="EMBL" id="VSSQ01019404">
    <property type="protein sequence ID" value="MPM63418.1"/>
    <property type="molecule type" value="Genomic_DNA"/>
</dbReference>
<gene>
    <name evidence="2" type="ORF">SDC9_110298</name>
</gene>
<reference evidence="2" key="1">
    <citation type="submission" date="2019-08" db="EMBL/GenBank/DDBJ databases">
        <authorList>
            <person name="Kucharzyk K."/>
            <person name="Murdoch R.W."/>
            <person name="Higgins S."/>
            <person name="Loffler F."/>
        </authorList>
    </citation>
    <scope>NUCLEOTIDE SEQUENCE</scope>
</reference>
<name>A0A645BED6_9ZZZZ</name>
<evidence type="ECO:0000313" key="2">
    <source>
        <dbReference type="EMBL" id="MPM63418.1"/>
    </source>
</evidence>
<sequence length="102" mass="11090">MAQQAGSRLGRCSRKPQLDQGFAGNTFSQGNGLRLELITAETVAKPADQQANGQHQQDKQGRDMDPQGKRMKGLSRHDGSHSGIADGHHHAPRRLRPSPLTC</sequence>
<feature type="region of interest" description="Disordered" evidence="1">
    <location>
        <begin position="1"/>
        <end position="31"/>
    </location>
</feature>
<dbReference type="AlphaFoldDB" id="A0A645BED6"/>
<accession>A0A645BED6</accession>
<feature type="compositionally biased region" description="Basic and acidic residues" evidence="1">
    <location>
        <begin position="56"/>
        <end position="68"/>
    </location>
</feature>
<proteinExistence type="predicted"/>